<dbReference type="GO" id="GO:0032259">
    <property type="term" value="P:methylation"/>
    <property type="evidence" value="ECO:0007669"/>
    <property type="project" value="UniProtKB-KW"/>
</dbReference>
<dbReference type="PANTHER" id="PTHR37524:SF2">
    <property type="entry name" value="RIBOSOMAL RNA METHYLTRANSFERASE FTSJ DOMAIN-CONTAINING PROTEIN"/>
    <property type="match status" value="1"/>
</dbReference>
<dbReference type="Gene3D" id="3.40.50.150">
    <property type="entry name" value="Vaccinia Virus protein VP39"/>
    <property type="match status" value="1"/>
</dbReference>
<dbReference type="EC" id="2.1.1.186" evidence="2"/>
<dbReference type="RefSeq" id="WP_188777754.1">
    <property type="nucleotide sequence ID" value="NZ_BMMB01000011.1"/>
</dbReference>
<dbReference type="Pfam" id="PF01728">
    <property type="entry name" value="FtsJ"/>
    <property type="match status" value="1"/>
</dbReference>
<keyword evidence="2" id="KW-0808">Transferase</keyword>
<evidence type="ECO:0000313" key="2">
    <source>
        <dbReference type="EMBL" id="MDR6245630.1"/>
    </source>
</evidence>
<dbReference type="CDD" id="cd02440">
    <property type="entry name" value="AdoMet_MTases"/>
    <property type="match status" value="1"/>
</dbReference>
<protein>
    <submittedName>
        <fullName evidence="2">23S rRNA (Cytidine2498-2'-O)-methyltransferase</fullName>
        <ecNumber evidence="2">2.1.1.186</ecNumber>
    </submittedName>
</protein>
<dbReference type="PANTHER" id="PTHR37524">
    <property type="entry name" value="RIBOSOMAL RNA LARGE SUBUNIT METHYLTRANSFERASE M"/>
    <property type="match status" value="1"/>
</dbReference>
<accession>A0ABU1J2Z5</accession>
<feature type="domain" description="Ribosomal RNA methyltransferase FtsJ" evidence="1">
    <location>
        <begin position="194"/>
        <end position="295"/>
    </location>
</feature>
<proteinExistence type="predicted"/>
<dbReference type="Proteomes" id="UP001185028">
    <property type="component" value="Unassembled WGS sequence"/>
</dbReference>
<organism evidence="2 3">
    <name type="scientific">Paenibacillus hunanensis</name>
    <dbReference type="NCBI Taxonomy" id="539262"/>
    <lineage>
        <taxon>Bacteria</taxon>
        <taxon>Bacillati</taxon>
        <taxon>Bacillota</taxon>
        <taxon>Bacilli</taxon>
        <taxon>Bacillales</taxon>
        <taxon>Paenibacillaceae</taxon>
        <taxon>Paenibacillus</taxon>
    </lineage>
</organism>
<dbReference type="InterPro" id="IPR002877">
    <property type="entry name" value="RNA_MeTrfase_FtsJ_dom"/>
</dbReference>
<dbReference type="GO" id="GO:0008168">
    <property type="term" value="F:methyltransferase activity"/>
    <property type="evidence" value="ECO:0007669"/>
    <property type="project" value="UniProtKB-KW"/>
</dbReference>
<dbReference type="InterPro" id="IPR029063">
    <property type="entry name" value="SAM-dependent_MTases_sf"/>
</dbReference>
<sequence length="353" mass="39841">MNEQETIQPAESRWIGTANHGFAAYAQEELKRAFGSVKSSVLVPGEVLLLTLPADAEQVLHRLQAQPLMFLRHIQPVRYDLVLEQLTEQEQQPLDALAALLLKREELYGKTIALQVRKTGDAETDDSNASELRHQLEERLAELHAEFTVQQPELIVSVLWTADRLYAGISKPEDNLSDWNGGAIRFQREEGQISRAKFKLLEAEKVFGIDFTAFRRALDVGAAPGGWTSFLLERGLQVTAVDPAKMHPSLQNHPQLKTVRRNAADVKFSAGEFDLLVCDMSWSPKLTARLVIDLLDAVQPGGTVIVTVKLMHKKPLAVIREVMESFEEARLQIQRAKQLFHNRDEITLYMVKY</sequence>
<comment type="caution">
    <text evidence="2">The sequence shown here is derived from an EMBL/GenBank/DDBJ whole genome shotgun (WGS) entry which is preliminary data.</text>
</comment>
<dbReference type="EMBL" id="JAVDQH010000016">
    <property type="protein sequence ID" value="MDR6245630.1"/>
    <property type="molecule type" value="Genomic_DNA"/>
</dbReference>
<keyword evidence="2" id="KW-0489">Methyltransferase</keyword>
<reference evidence="2 3" key="1">
    <citation type="submission" date="2023-07" db="EMBL/GenBank/DDBJ databases">
        <title>Genomic Encyclopedia of Type Strains, Phase IV (KMG-IV): sequencing the most valuable type-strain genomes for metagenomic binning, comparative biology and taxonomic classification.</title>
        <authorList>
            <person name="Goeker M."/>
        </authorList>
    </citation>
    <scope>NUCLEOTIDE SEQUENCE [LARGE SCALE GENOMIC DNA]</scope>
    <source>
        <strain evidence="2 3">DSM 22170</strain>
    </source>
</reference>
<name>A0ABU1J2Z5_9BACL</name>
<keyword evidence="3" id="KW-1185">Reference proteome</keyword>
<evidence type="ECO:0000313" key="3">
    <source>
        <dbReference type="Proteomes" id="UP001185028"/>
    </source>
</evidence>
<evidence type="ECO:0000259" key="1">
    <source>
        <dbReference type="Pfam" id="PF01728"/>
    </source>
</evidence>
<dbReference type="SUPFAM" id="SSF53335">
    <property type="entry name" value="S-adenosyl-L-methionine-dependent methyltransferases"/>
    <property type="match status" value="1"/>
</dbReference>
<gene>
    <name evidence="2" type="ORF">JOC58_003543</name>
</gene>